<feature type="transmembrane region" description="Helical" evidence="2">
    <location>
        <begin position="258"/>
        <end position="281"/>
    </location>
</feature>
<feature type="region of interest" description="Disordered" evidence="1">
    <location>
        <begin position="711"/>
        <end position="780"/>
    </location>
</feature>
<sequence length="848" mass="93709">MALISPVPPDLQWPLDLSRHAADAQNMSGYAVGDFVPSHFNASIVVASYFASLCGCVLTIELLHRRGTALGNVRSWLENLYCAVAFGVMGIWCMHYIGNRAIVMDNGQDELQLVYAPGFTTLSIFLPIFGLTCAFAAAEYPTKSPMLHWLALTGTGVLGGLSIVGMHYIGNMGIYNYDLEYSSSYLAASILIAIGDCLGVLVLFYTWRDKWISALWKRVPCAVFLAGGVSAMHFTATVGCKYRLKSLAQPGALQQTDVQVIIASALCGTAALITLGAVTLTRYRIWLRRQKAKKIMLLCVAFDENDRMLVTTEGVLPAYEISDKYNAANFSETFDTAHTVFHWCFRVSFNWSSVAELISRMKVHVAKYKSEQSQEAPRPASSASSTVYDPSSFSDYNVIFREQFCIAASNLATLLHLPLDKIGVLYDKIIETGTWAADEWRAPRNLNDIEMNLHKPVVFGRGQALVLVSHVSASMNDKLLNAGYKFATFQNVGRTIAESLQIPIEVVEAYYNDMRRYITNLRSLERRGTWLGFFAAVPLPHNRGFEVAVSRFDQNQLPDVQISSATPTQWQHQILLSMDCMKAQACLRHLEVMQRSSQFSVVERQFAASLYEACEHLAMAIPTQWWNDARFYAKALGAPYSCILTGSAGSTVMYNFMVVGDVHTSTDNMDAIKKIPFSFFAARQRVSRFARDHQILARDIHQEFGVLLGRKAPPKKKSPRKLRMPRFIRRRNARSPAPQEGTPIDGDSIASAETAVEQPGVAPPANPDGGEPQATAGAEACPGGDIYGGILVNSEFVISSGSTVDLTNHGHLNVGAVADASRDKQEDTFADELLQVALQRFMPPRPNY</sequence>
<feature type="transmembrane region" description="Helical" evidence="2">
    <location>
        <begin position="185"/>
        <end position="207"/>
    </location>
</feature>
<feature type="transmembrane region" description="Helical" evidence="2">
    <location>
        <begin position="118"/>
        <end position="137"/>
    </location>
</feature>
<protein>
    <recommendedName>
        <fullName evidence="3">MHYT domain-containing protein</fullName>
    </recommendedName>
</protein>
<feature type="domain" description="MHYT" evidence="3">
    <location>
        <begin position="40"/>
        <end position="243"/>
    </location>
</feature>
<feature type="transmembrane region" description="Helical" evidence="2">
    <location>
        <begin position="149"/>
        <end position="170"/>
    </location>
</feature>
<evidence type="ECO:0000313" key="5">
    <source>
        <dbReference type="Proteomes" id="UP000503462"/>
    </source>
</evidence>
<dbReference type="AlphaFoldDB" id="A0A6H0XQU5"/>
<feature type="transmembrane region" description="Helical" evidence="2">
    <location>
        <begin position="219"/>
        <end position="238"/>
    </location>
</feature>
<keyword evidence="5" id="KW-1185">Reference proteome</keyword>
<dbReference type="Pfam" id="PF03707">
    <property type="entry name" value="MHYT"/>
    <property type="match status" value="2"/>
</dbReference>
<evidence type="ECO:0000256" key="1">
    <source>
        <dbReference type="SAM" id="MobiDB-lite"/>
    </source>
</evidence>
<keyword evidence="2" id="KW-0812">Transmembrane</keyword>
<evidence type="ECO:0000256" key="2">
    <source>
        <dbReference type="SAM" id="Phobius"/>
    </source>
</evidence>
<gene>
    <name evidence="4" type="ORF">AMS68_002506</name>
</gene>
<dbReference type="InterPro" id="IPR005330">
    <property type="entry name" value="MHYT_dom"/>
</dbReference>
<accession>A0A6H0XQU5</accession>
<dbReference type="Proteomes" id="UP000503462">
    <property type="component" value="Chromosome 2"/>
</dbReference>
<evidence type="ECO:0000313" key="4">
    <source>
        <dbReference type="EMBL" id="QIW96988.1"/>
    </source>
</evidence>
<dbReference type="PANTHER" id="PTHR35152:SF1">
    <property type="entry name" value="DOMAIN SIGNALLING PROTEIN, PUTATIVE (AFU_ORTHOLOGUE AFUA_5G11310)-RELATED"/>
    <property type="match status" value="1"/>
</dbReference>
<dbReference type="PROSITE" id="PS50924">
    <property type="entry name" value="MHYT"/>
    <property type="match status" value="1"/>
</dbReference>
<organism evidence="4 5">
    <name type="scientific">Peltaster fructicola</name>
    <dbReference type="NCBI Taxonomy" id="286661"/>
    <lineage>
        <taxon>Eukaryota</taxon>
        <taxon>Fungi</taxon>
        <taxon>Dikarya</taxon>
        <taxon>Ascomycota</taxon>
        <taxon>Pezizomycotina</taxon>
        <taxon>Dothideomycetes</taxon>
        <taxon>Dothideomycetes incertae sedis</taxon>
        <taxon>Peltaster</taxon>
    </lineage>
</organism>
<feature type="transmembrane region" description="Helical" evidence="2">
    <location>
        <begin position="40"/>
        <end position="60"/>
    </location>
</feature>
<feature type="transmembrane region" description="Helical" evidence="2">
    <location>
        <begin position="80"/>
        <end position="98"/>
    </location>
</feature>
<dbReference type="OrthoDB" id="264015at2759"/>
<keyword evidence="2" id="KW-0472">Membrane</keyword>
<keyword evidence="2" id="KW-1133">Transmembrane helix</keyword>
<dbReference type="PANTHER" id="PTHR35152">
    <property type="entry name" value="DOMAIN SIGNALLING PROTEIN, PUTATIVE (AFU_ORTHOLOGUE AFUA_5G11310)-RELATED"/>
    <property type="match status" value="1"/>
</dbReference>
<name>A0A6H0XQU5_9PEZI</name>
<feature type="compositionally biased region" description="Basic residues" evidence="1">
    <location>
        <begin position="712"/>
        <end position="733"/>
    </location>
</feature>
<reference evidence="4 5" key="1">
    <citation type="journal article" date="2016" name="Sci. Rep.">
        <title>Peltaster fructicola genome reveals evolution from an invasive phytopathogen to an ectophytic parasite.</title>
        <authorList>
            <person name="Xu C."/>
            <person name="Chen H."/>
            <person name="Gleason M.L."/>
            <person name="Xu J.R."/>
            <person name="Liu H."/>
            <person name="Zhang R."/>
            <person name="Sun G."/>
        </authorList>
    </citation>
    <scope>NUCLEOTIDE SEQUENCE [LARGE SCALE GENOMIC DNA]</scope>
    <source>
        <strain evidence="4 5">LNHT1506</strain>
    </source>
</reference>
<proteinExistence type="predicted"/>
<evidence type="ECO:0000259" key="3">
    <source>
        <dbReference type="PROSITE" id="PS50924"/>
    </source>
</evidence>
<dbReference type="EMBL" id="CP051140">
    <property type="protein sequence ID" value="QIW96988.1"/>
    <property type="molecule type" value="Genomic_DNA"/>
</dbReference>